<dbReference type="InterPro" id="IPR029056">
    <property type="entry name" value="Ribokinase-like"/>
</dbReference>
<dbReference type="PROSITE" id="PS00584">
    <property type="entry name" value="PFKB_KINASES_2"/>
    <property type="match status" value="1"/>
</dbReference>
<gene>
    <name evidence="8" type="ORF">ATL39_3232</name>
</gene>
<dbReference type="PANTHER" id="PTHR43085:SF1">
    <property type="entry name" value="PSEUDOURIDINE KINASE-RELATED"/>
    <property type="match status" value="1"/>
</dbReference>
<dbReference type="PANTHER" id="PTHR43085">
    <property type="entry name" value="HEXOKINASE FAMILY MEMBER"/>
    <property type="match status" value="1"/>
</dbReference>
<dbReference type="RefSeq" id="WP_120194368.1">
    <property type="nucleotide sequence ID" value="NZ_RAPK01000012.1"/>
</dbReference>
<dbReference type="OrthoDB" id="9813569at2"/>
<dbReference type="AlphaFoldDB" id="A0A419UVY3"/>
<keyword evidence="5" id="KW-0067">ATP-binding</keyword>
<evidence type="ECO:0000313" key="8">
    <source>
        <dbReference type="EMBL" id="RKD68770.1"/>
    </source>
</evidence>
<name>A0A419UVY3_9BACL</name>
<keyword evidence="9" id="KW-1185">Reference proteome</keyword>
<sequence length="313" mass="33815">MKSGVICLGEALIDFIPTDSSNSQFIKSPGGAPANVAVGLAKMGIDSYFAGKLGEDVMGRFLFDTLQSFGVKTEMISFTTETKTGVVFVTNSSNGERAFDFYINPAADQLLEEADIKEDLFEKASVLHYGSISLIGDSARRATYKAVNSAREKQMLLSFDPNIRPALWPSIEEAVEQIKEMLPKADIVKVSEEELELISGEADEDSALQQMQKYNIPVLIITKGELGSTLIVGKEKWDVPVEKVDAVDTTGAGDAYVSGLLSAIIEKGQPIQHLSKEEWMDIARAASVSGGLAASVKGAMAALPTREDVNRRK</sequence>
<dbReference type="InterPro" id="IPR002139">
    <property type="entry name" value="Ribo/fructo_kinase"/>
</dbReference>
<evidence type="ECO:0000259" key="7">
    <source>
        <dbReference type="Pfam" id="PF00294"/>
    </source>
</evidence>
<feature type="domain" description="Carbohydrate kinase PfkB" evidence="7">
    <location>
        <begin position="5"/>
        <end position="306"/>
    </location>
</feature>
<proteinExistence type="inferred from homology"/>
<protein>
    <submittedName>
        <fullName evidence="8">Fructokinase</fullName>
    </submittedName>
</protein>
<dbReference type="Pfam" id="PF00294">
    <property type="entry name" value="PfkB"/>
    <property type="match status" value="1"/>
</dbReference>
<keyword evidence="3" id="KW-0547">Nucleotide-binding</keyword>
<comment type="similarity">
    <text evidence="1 6">Belongs to the carbohydrate kinase PfkB family.</text>
</comment>
<dbReference type="EMBL" id="RAPK01000012">
    <property type="protein sequence ID" value="RKD68770.1"/>
    <property type="molecule type" value="Genomic_DNA"/>
</dbReference>
<keyword evidence="4 6" id="KW-0418">Kinase</keyword>
<evidence type="ECO:0000313" key="9">
    <source>
        <dbReference type="Proteomes" id="UP000285120"/>
    </source>
</evidence>
<keyword evidence="2 6" id="KW-0808">Transferase</keyword>
<dbReference type="Gene3D" id="3.40.1190.20">
    <property type="match status" value="1"/>
</dbReference>
<dbReference type="GO" id="GO:0008865">
    <property type="term" value="F:fructokinase activity"/>
    <property type="evidence" value="ECO:0007669"/>
    <property type="project" value="UniProtKB-ARBA"/>
</dbReference>
<evidence type="ECO:0000256" key="1">
    <source>
        <dbReference type="ARBA" id="ARBA00010688"/>
    </source>
</evidence>
<dbReference type="Proteomes" id="UP000285120">
    <property type="component" value="Unassembled WGS sequence"/>
</dbReference>
<evidence type="ECO:0000256" key="2">
    <source>
        <dbReference type="ARBA" id="ARBA00022679"/>
    </source>
</evidence>
<evidence type="ECO:0000256" key="3">
    <source>
        <dbReference type="ARBA" id="ARBA00022741"/>
    </source>
</evidence>
<evidence type="ECO:0000256" key="6">
    <source>
        <dbReference type="RuleBase" id="RU003704"/>
    </source>
</evidence>
<dbReference type="SUPFAM" id="SSF53613">
    <property type="entry name" value="Ribokinase-like"/>
    <property type="match status" value="1"/>
</dbReference>
<evidence type="ECO:0000256" key="4">
    <source>
        <dbReference type="ARBA" id="ARBA00022777"/>
    </source>
</evidence>
<dbReference type="InterPro" id="IPR011611">
    <property type="entry name" value="PfkB_dom"/>
</dbReference>
<dbReference type="PROSITE" id="PS00583">
    <property type="entry name" value="PFKB_KINASES_1"/>
    <property type="match status" value="1"/>
</dbReference>
<dbReference type="GO" id="GO:0005524">
    <property type="term" value="F:ATP binding"/>
    <property type="evidence" value="ECO:0007669"/>
    <property type="project" value="UniProtKB-KW"/>
</dbReference>
<dbReference type="PRINTS" id="PR00990">
    <property type="entry name" value="RIBOKINASE"/>
</dbReference>
<dbReference type="GO" id="GO:0006000">
    <property type="term" value="P:fructose metabolic process"/>
    <property type="evidence" value="ECO:0007669"/>
    <property type="project" value="UniProtKB-ARBA"/>
</dbReference>
<reference evidence="8 9" key="1">
    <citation type="submission" date="2018-09" db="EMBL/GenBank/DDBJ databases">
        <title>Genomic Encyclopedia of Archaeal and Bacterial Type Strains, Phase II (KMG-II): from individual species to whole genera.</title>
        <authorList>
            <person name="Goeker M."/>
        </authorList>
    </citation>
    <scope>NUCLEOTIDE SEQUENCE [LARGE SCALE GENOMIC DNA]</scope>
    <source>
        <strain evidence="8 9">DSM 17008</strain>
    </source>
</reference>
<dbReference type="InterPro" id="IPR050306">
    <property type="entry name" value="PfkB_Carbo_kinase"/>
</dbReference>
<comment type="caution">
    <text evidence="8">The sequence shown here is derived from an EMBL/GenBank/DDBJ whole genome shotgun (WGS) entry which is preliminary data.</text>
</comment>
<evidence type="ECO:0000256" key="5">
    <source>
        <dbReference type="ARBA" id="ARBA00022840"/>
    </source>
</evidence>
<dbReference type="CDD" id="cd01167">
    <property type="entry name" value="bac_FRK"/>
    <property type="match status" value="1"/>
</dbReference>
<dbReference type="InterPro" id="IPR002173">
    <property type="entry name" value="Carboh/pur_kinase_PfkB_CS"/>
</dbReference>
<organism evidence="8 9">
    <name type="scientific">Sinobaca qinghaiensis</name>
    <dbReference type="NCBI Taxonomy" id="342944"/>
    <lineage>
        <taxon>Bacteria</taxon>
        <taxon>Bacillati</taxon>
        <taxon>Bacillota</taxon>
        <taxon>Bacilli</taxon>
        <taxon>Bacillales</taxon>
        <taxon>Sporolactobacillaceae</taxon>
        <taxon>Sinobaca</taxon>
    </lineage>
</organism>
<accession>A0A419UVY3</accession>